<accession>A0A6L2KJS8</accession>
<dbReference type="AlphaFoldDB" id="A0A6L2KJS8"/>
<proteinExistence type="predicted"/>
<evidence type="ECO:0000313" key="1">
    <source>
        <dbReference type="EMBL" id="GEU49753.1"/>
    </source>
</evidence>
<protein>
    <submittedName>
        <fullName evidence="1">RNA-directed DNA polymerase, eukaryota</fullName>
    </submittedName>
</protein>
<gene>
    <name evidence="1" type="ORF">Tci_021731</name>
</gene>
<sequence length="690" mass="79342">MIEKFDQVYYITFIEASRYKSANSDNFPGSYVFAVKKGTLNNDKEKEMQSALDLDESCYLECGFSLSLMKKAKEFSSLSNLKVYWIRAKEVNGWNPNFMEKEDTQAEFDNATIQIEGDIDEIPETEDFESQKATQIPKKDEEMSACSGHFQKVTLARSQGSFLQFMEDLVKVGHTMGSKWIPNSKSLLIISVYAPQELSEKKVLWDYLHYKIKNWDSEVLIMGNFNENHTQDERFGSNFNTQGAAIFIFFISLSSLVEVSLGGCSFTWVHQSATKMSKLDRFLILKGLMQSCPNISAITMDLYLLDHRLLLLHEICFDYSPTPFRFYHYWFEIEGFDKFVENVWNDYYSDDPNSMTRFMKKMQNLKKKLRSWINSKKESLRNQNFKLKSTMVDIDKILDTGNVNSDLLNKCMNHSTFPRGGNSSFIALTPKSQNANMVKDYRPDKFDWELYTIIAKILANCLVVALGKKKQTMIFKVDFEKAFESVRWDYLDDVNWNKVLVSKEKGDLGVSSFYAINRAFLFKWVWRFKSNNTSLWASFIKAMHGKDSLLGIDLLGLFKKKIGNSFDSSFWEDTWKGDIAFKLLYPRVYALKTCKQINVASKLVHDNLGFSLHRELFNDEKFTAPKVKLSSMRSHKLNDNKKILDSGSLMTIPMEPSTLGEGIKILCIPSTEESPMVVSSGGGGMPNFPA</sequence>
<dbReference type="EMBL" id="BKCJ010002610">
    <property type="protein sequence ID" value="GEU49753.1"/>
    <property type="molecule type" value="Genomic_DNA"/>
</dbReference>
<comment type="caution">
    <text evidence="1">The sequence shown here is derived from an EMBL/GenBank/DDBJ whole genome shotgun (WGS) entry which is preliminary data.</text>
</comment>
<keyword evidence="1" id="KW-0548">Nucleotidyltransferase</keyword>
<dbReference type="PANTHER" id="PTHR33710">
    <property type="entry name" value="BNAC02G09200D PROTEIN"/>
    <property type="match status" value="1"/>
</dbReference>
<reference evidence="1" key="1">
    <citation type="journal article" date="2019" name="Sci. Rep.">
        <title>Draft genome of Tanacetum cinerariifolium, the natural source of mosquito coil.</title>
        <authorList>
            <person name="Yamashiro T."/>
            <person name="Shiraishi A."/>
            <person name="Satake H."/>
            <person name="Nakayama K."/>
        </authorList>
    </citation>
    <scope>NUCLEOTIDE SEQUENCE</scope>
</reference>
<organism evidence="1">
    <name type="scientific">Tanacetum cinerariifolium</name>
    <name type="common">Dalmatian daisy</name>
    <name type="synonym">Chrysanthemum cinerariifolium</name>
    <dbReference type="NCBI Taxonomy" id="118510"/>
    <lineage>
        <taxon>Eukaryota</taxon>
        <taxon>Viridiplantae</taxon>
        <taxon>Streptophyta</taxon>
        <taxon>Embryophyta</taxon>
        <taxon>Tracheophyta</taxon>
        <taxon>Spermatophyta</taxon>
        <taxon>Magnoliopsida</taxon>
        <taxon>eudicotyledons</taxon>
        <taxon>Gunneridae</taxon>
        <taxon>Pentapetalae</taxon>
        <taxon>asterids</taxon>
        <taxon>campanulids</taxon>
        <taxon>Asterales</taxon>
        <taxon>Asteraceae</taxon>
        <taxon>Asteroideae</taxon>
        <taxon>Anthemideae</taxon>
        <taxon>Anthemidinae</taxon>
        <taxon>Tanacetum</taxon>
    </lineage>
</organism>
<keyword evidence="1" id="KW-0695">RNA-directed DNA polymerase</keyword>
<keyword evidence="1" id="KW-0808">Transferase</keyword>
<dbReference type="Gene3D" id="3.60.10.10">
    <property type="entry name" value="Endonuclease/exonuclease/phosphatase"/>
    <property type="match status" value="1"/>
</dbReference>
<dbReference type="SUPFAM" id="SSF56219">
    <property type="entry name" value="DNase I-like"/>
    <property type="match status" value="1"/>
</dbReference>
<dbReference type="PANTHER" id="PTHR33710:SF64">
    <property type="entry name" value="ENDONUCLEASE_EXONUCLEASE_PHOSPHATASE DOMAIN-CONTAINING PROTEIN"/>
    <property type="match status" value="1"/>
</dbReference>
<name>A0A6L2KJS8_TANCI</name>
<dbReference type="InterPro" id="IPR036691">
    <property type="entry name" value="Endo/exonu/phosph_ase_sf"/>
</dbReference>
<dbReference type="GO" id="GO:0003964">
    <property type="term" value="F:RNA-directed DNA polymerase activity"/>
    <property type="evidence" value="ECO:0007669"/>
    <property type="project" value="UniProtKB-KW"/>
</dbReference>